<accession>A0AAN8MW41</accession>
<evidence type="ECO:0000313" key="2">
    <source>
        <dbReference type="EMBL" id="KAK6342534.1"/>
    </source>
</evidence>
<keyword evidence="3" id="KW-1185">Reference proteome</keyword>
<feature type="compositionally biased region" description="Basic and acidic residues" evidence="1">
    <location>
        <begin position="146"/>
        <end position="167"/>
    </location>
</feature>
<dbReference type="AlphaFoldDB" id="A0AAN8MW41"/>
<name>A0AAN8MW41_9PEZI</name>
<comment type="caution">
    <text evidence="2">The sequence shown here is derived from an EMBL/GenBank/DDBJ whole genome shotgun (WGS) entry which is preliminary data.</text>
</comment>
<dbReference type="EMBL" id="JAVHNR010000005">
    <property type="protein sequence ID" value="KAK6342534.1"/>
    <property type="molecule type" value="Genomic_DNA"/>
</dbReference>
<evidence type="ECO:0000313" key="3">
    <source>
        <dbReference type="Proteomes" id="UP001313282"/>
    </source>
</evidence>
<feature type="region of interest" description="Disordered" evidence="1">
    <location>
        <begin position="137"/>
        <end position="190"/>
    </location>
</feature>
<organism evidence="2 3">
    <name type="scientific">Orbilia javanica</name>
    <dbReference type="NCBI Taxonomy" id="47235"/>
    <lineage>
        <taxon>Eukaryota</taxon>
        <taxon>Fungi</taxon>
        <taxon>Dikarya</taxon>
        <taxon>Ascomycota</taxon>
        <taxon>Pezizomycotina</taxon>
        <taxon>Orbiliomycetes</taxon>
        <taxon>Orbiliales</taxon>
        <taxon>Orbiliaceae</taxon>
        <taxon>Orbilia</taxon>
    </lineage>
</organism>
<proteinExistence type="predicted"/>
<sequence>MPPSSEYSSSDASEKTTDIVRYHQQHQPQIKPTQLLALIDKFCPYATEVAQRIRKASKEGLVVPQELVNIPDATTKLVSFLRNLKPAAGYFKPEFTEALYLRVLGMQRDYQGLSHNVDIWLSGQRAKKIVRFKPVNGSRLHPSSAHQDRGYPGRSYQDRSYQDRSYQDQRGQYPRTLHPNALQHGSHGPNSPYVVGVKALL</sequence>
<protein>
    <submittedName>
        <fullName evidence="2">Uncharacterized protein</fullName>
    </submittedName>
</protein>
<evidence type="ECO:0000256" key="1">
    <source>
        <dbReference type="SAM" id="MobiDB-lite"/>
    </source>
</evidence>
<dbReference type="Proteomes" id="UP001313282">
    <property type="component" value="Unassembled WGS sequence"/>
</dbReference>
<gene>
    <name evidence="2" type="ORF">TWF718_007938</name>
</gene>
<reference evidence="2 3" key="1">
    <citation type="submission" date="2019-10" db="EMBL/GenBank/DDBJ databases">
        <authorList>
            <person name="Palmer J.M."/>
        </authorList>
    </citation>
    <scope>NUCLEOTIDE SEQUENCE [LARGE SCALE GENOMIC DNA]</scope>
    <source>
        <strain evidence="2 3">TWF718</strain>
    </source>
</reference>